<name>A0AAV6VXR9_9ARAC</name>
<dbReference type="InterPro" id="IPR039717">
    <property type="entry name" value="Hgh1"/>
</dbReference>
<dbReference type="PANTHER" id="PTHR13387">
    <property type="entry name" value="PROTEIN HGH1 HOMOLOG"/>
    <property type="match status" value="1"/>
</dbReference>
<reference evidence="5 6" key="1">
    <citation type="journal article" date="2022" name="Nat. Ecol. Evol.">
        <title>A masculinizing supergene underlies an exaggerated male reproductive morph in a spider.</title>
        <authorList>
            <person name="Hendrickx F."/>
            <person name="De Corte Z."/>
            <person name="Sonet G."/>
            <person name="Van Belleghem S.M."/>
            <person name="Kostlbacher S."/>
            <person name="Vangestel C."/>
        </authorList>
    </citation>
    <scope>NUCLEOTIDE SEQUENCE [LARGE SCALE GENOMIC DNA]</scope>
    <source>
        <strain evidence="5">W744_W776</strain>
    </source>
</reference>
<dbReference type="InterPro" id="IPR007205">
    <property type="entry name" value="Protein_HGH1_N"/>
</dbReference>
<protein>
    <recommendedName>
        <fullName evidence="2">Protein HGH1 homolog</fullName>
    </recommendedName>
</protein>
<accession>A0AAV6VXR9</accession>
<dbReference type="InterPro" id="IPR016024">
    <property type="entry name" value="ARM-type_fold"/>
</dbReference>
<evidence type="ECO:0000259" key="4">
    <source>
        <dbReference type="Pfam" id="PF04064"/>
    </source>
</evidence>
<dbReference type="Pfam" id="PF04063">
    <property type="entry name" value="DUF383"/>
    <property type="match status" value="1"/>
</dbReference>
<comment type="similarity">
    <text evidence="1">Belongs to the HGH1 family.</text>
</comment>
<dbReference type="InterPro" id="IPR007206">
    <property type="entry name" value="Protein_HGH1_C"/>
</dbReference>
<gene>
    <name evidence="5" type="ORF">JTE90_028533</name>
</gene>
<dbReference type="Proteomes" id="UP000827092">
    <property type="component" value="Unassembled WGS sequence"/>
</dbReference>
<dbReference type="PANTHER" id="PTHR13387:SF9">
    <property type="entry name" value="PROTEIN HGH1 HOMOLOG"/>
    <property type="match status" value="1"/>
</dbReference>
<evidence type="ECO:0000259" key="3">
    <source>
        <dbReference type="Pfam" id="PF04063"/>
    </source>
</evidence>
<evidence type="ECO:0000256" key="1">
    <source>
        <dbReference type="ARBA" id="ARBA00006712"/>
    </source>
</evidence>
<evidence type="ECO:0000313" key="5">
    <source>
        <dbReference type="EMBL" id="KAG8200351.1"/>
    </source>
</evidence>
<dbReference type="EMBL" id="JAFNEN010000016">
    <property type="protein sequence ID" value="KAG8200351.1"/>
    <property type="molecule type" value="Genomic_DNA"/>
</dbReference>
<evidence type="ECO:0000313" key="6">
    <source>
        <dbReference type="Proteomes" id="UP000827092"/>
    </source>
</evidence>
<dbReference type="Gene3D" id="1.25.10.10">
    <property type="entry name" value="Leucine-rich Repeat Variant"/>
    <property type="match status" value="1"/>
</dbReference>
<dbReference type="Pfam" id="PF04064">
    <property type="entry name" value="DUF384"/>
    <property type="match status" value="1"/>
</dbReference>
<evidence type="ECO:0000256" key="2">
    <source>
        <dbReference type="ARBA" id="ARBA00014076"/>
    </source>
</evidence>
<feature type="domain" description="Protein HGH1 C-terminal" evidence="4">
    <location>
        <begin position="273"/>
        <end position="319"/>
    </location>
</feature>
<dbReference type="InterPro" id="IPR011989">
    <property type="entry name" value="ARM-like"/>
</dbReference>
<keyword evidence="6" id="KW-1185">Reference proteome</keyword>
<organism evidence="5 6">
    <name type="scientific">Oedothorax gibbosus</name>
    <dbReference type="NCBI Taxonomy" id="931172"/>
    <lineage>
        <taxon>Eukaryota</taxon>
        <taxon>Metazoa</taxon>
        <taxon>Ecdysozoa</taxon>
        <taxon>Arthropoda</taxon>
        <taxon>Chelicerata</taxon>
        <taxon>Arachnida</taxon>
        <taxon>Araneae</taxon>
        <taxon>Araneomorphae</taxon>
        <taxon>Entelegynae</taxon>
        <taxon>Araneoidea</taxon>
        <taxon>Linyphiidae</taxon>
        <taxon>Erigoninae</taxon>
        <taxon>Oedothorax</taxon>
    </lineage>
</organism>
<dbReference type="AlphaFoldDB" id="A0AAV6VXR9"/>
<proteinExistence type="inferred from homology"/>
<sequence>MSSKPDEDLILILQHPAIKVEAKLQGWNYVLGMTVSEEGFQRLVSSKYIPFITDYIQQNTGDSKTLNLAYKSLINISSSSEGTLALLSASGDLILFLLDNIDSGCPFVEQTCYLLSNITNHHKILNDERVETRFPETLKKLPNGFFSSNAEKREKYKFFSLVLANISMHPEGRKVLLEDNDFLTRLVSCNSSEEPDIRRLGNALTLRNCCFEKSIHQKFLNEIEALPFLLLPLMGVEEYEEEIMDKFPIDCQYLEPTKKRERLPQIRKALVHALALLCYTEEGWDYLKSKGTYYIVRDLHTWEEDPDVQEAIETLVGYLLVLQYKRPEIDTDASYVVPAETDILKDIPDFVI</sequence>
<dbReference type="SUPFAM" id="SSF48371">
    <property type="entry name" value="ARM repeat"/>
    <property type="match status" value="1"/>
</dbReference>
<feature type="domain" description="Protein HGH1 N-terminal" evidence="3">
    <location>
        <begin position="105"/>
        <end position="268"/>
    </location>
</feature>
<comment type="caution">
    <text evidence="5">The sequence shown here is derived from an EMBL/GenBank/DDBJ whole genome shotgun (WGS) entry which is preliminary data.</text>
</comment>